<dbReference type="EMBL" id="RBNI01012617">
    <property type="protein sequence ID" value="RUP42724.1"/>
    <property type="molecule type" value="Genomic_DNA"/>
</dbReference>
<organism evidence="1 2">
    <name type="scientific">Jimgerdemannia flammicorona</name>
    <dbReference type="NCBI Taxonomy" id="994334"/>
    <lineage>
        <taxon>Eukaryota</taxon>
        <taxon>Fungi</taxon>
        <taxon>Fungi incertae sedis</taxon>
        <taxon>Mucoromycota</taxon>
        <taxon>Mucoromycotina</taxon>
        <taxon>Endogonomycetes</taxon>
        <taxon>Endogonales</taxon>
        <taxon>Endogonaceae</taxon>
        <taxon>Jimgerdemannia</taxon>
    </lineage>
</organism>
<dbReference type="OrthoDB" id="2195113at2759"/>
<dbReference type="GO" id="GO:0042175">
    <property type="term" value="C:nuclear outer membrane-endoplasmic reticulum membrane network"/>
    <property type="evidence" value="ECO:0007669"/>
    <property type="project" value="TreeGrafter"/>
</dbReference>
<dbReference type="GO" id="GO:0008298">
    <property type="term" value="P:intracellular mRNA localization"/>
    <property type="evidence" value="ECO:0007669"/>
    <property type="project" value="TreeGrafter"/>
</dbReference>
<proteinExistence type="predicted"/>
<protein>
    <submittedName>
        <fullName evidence="1">Uncharacterized protein</fullName>
    </submittedName>
</protein>
<dbReference type="GO" id="GO:0005783">
    <property type="term" value="C:endoplasmic reticulum"/>
    <property type="evidence" value="ECO:0007669"/>
    <property type="project" value="TreeGrafter"/>
</dbReference>
<evidence type="ECO:0000313" key="1">
    <source>
        <dbReference type="EMBL" id="RUP42724.1"/>
    </source>
</evidence>
<comment type="caution">
    <text evidence="1">The sequence shown here is derived from an EMBL/GenBank/DDBJ whole genome shotgun (WGS) entry which is preliminary data.</text>
</comment>
<reference evidence="1 2" key="1">
    <citation type="journal article" date="2018" name="New Phytol.">
        <title>Phylogenomics of Endogonaceae and evolution of mycorrhizas within Mucoromycota.</title>
        <authorList>
            <person name="Chang Y."/>
            <person name="Desiro A."/>
            <person name="Na H."/>
            <person name="Sandor L."/>
            <person name="Lipzen A."/>
            <person name="Clum A."/>
            <person name="Barry K."/>
            <person name="Grigoriev I.V."/>
            <person name="Martin F.M."/>
            <person name="Stajich J.E."/>
            <person name="Smith M.E."/>
            <person name="Bonito G."/>
            <person name="Spatafora J.W."/>
        </authorList>
    </citation>
    <scope>NUCLEOTIDE SEQUENCE [LARGE SCALE GENOMIC DNA]</scope>
    <source>
        <strain evidence="1 2">GMNB39</strain>
    </source>
</reference>
<dbReference type="Proteomes" id="UP000268093">
    <property type="component" value="Unassembled WGS sequence"/>
</dbReference>
<accession>A0A433CW43</accession>
<dbReference type="InterPro" id="IPR039604">
    <property type="entry name" value="Bfr1"/>
</dbReference>
<dbReference type="GO" id="GO:1990904">
    <property type="term" value="C:ribonucleoprotein complex"/>
    <property type="evidence" value="ECO:0007669"/>
    <property type="project" value="TreeGrafter"/>
</dbReference>
<dbReference type="AlphaFoldDB" id="A0A433CW43"/>
<keyword evidence="2" id="KW-1185">Reference proteome</keyword>
<dbReference type="PANTHER" id="PTHR31027:SF2">
    <property type="entry name" value="LEBERCILIN DOMAIN-CONTAINING PROTEIN"/>
    <property type="match status" value="1"/>
</dbReference>
<evidence type="ECO:0000313" key="2">
    <source>
        <dbReference type="Proteomes" id="UP000268093"/>
    </source>
</evidence>
<dbReference type="PANTHER" id="PTHR31027">
    <property type="entry name" value="NUCLEAR SEGREGATION PROTEIN BFR1"/>
    <property type="match status" value="1"/>
</dbReference>
<dbReference type="GO" id="GO:0003729">
    <property type="term" value="F:mRNA binding"/>
    <property type="evidence" value="ECO:0007669"/>
    <property type="project" value="TreeGrafter"/>
</dbReference>
<sequence>MTDLVKKQLVKPPQRPDEEAFKKAQEDINAKINGLRKKSDAVKERLNNAPGKGSGNDKREELRGRLNDLRRQQAEIKQSKQGVFDQLSALDASIKKKIVDVKAAKLPYKTTAEIDNRISELDQKVESGILKLVEEKRFVAEISSLKKARKAVEAQQVQQAAIDADKQTYDELKKTIDDSGARAISQEFDEVRAQLDALQKDYQSDREKRDELYNEQTALRQQLDEAYSDLRALRDEYKAKNDEYYAHQRQAQIQRREAARIKQQVIDEEKRQAAARNERELAEIPAFEEEIITCENLINFLKPSAAAAAAEAAATTAATTAANVRQVDSSNAPQGVALKKKADRDEDTYFVGGKYAKKSKGQPKQAASPGATSAITPSGAFKIPLNMMEAFFTVDVAVPTSAADVDRAVEALRARLAHYKAEQPKVTEEKKRKAEEKIATLLARQEEKRQSRQNGAPKPAEDAFIDPVEVESVTVSVAAVEITQE</sequence>
<gene>
    <name evidence="1" type="ORF">BC936DRAFT_138166</name>
</gene>
<name>A0A433CW43_9FUNG</name>